<dbReference type="InterPro" id="IPR043724">
    <property type="entry name" value="DUF5666"/>
</dbReference>
<comment type="caution">
    <text evidence="3">The sequence shown here is derived from an EMBL/GenBank/DDBJ whole genome shotgun (WGS) entry which is preliminary data.</text>
</comment>
<feature type="signal peptide" evidence="1">
    <location>
        <begin position="1"/>
        <end position="29"/>
    </location>
</feature>
<evidence type="ECO:0000256" key="1">
    <source>
        <dbReference type="SAM" id="SignalP"/>
    </source>
</evidence>
<accession>A0A366GKK4</accession>
<feature type="domain" description="DUF5666" evidence="2">
    <location>
        <begin position="297"/>
        <end position="350"/>
    </location>
</feature>
<reference evidence="3 4" key="1">
    <citation type="submission" date="2018-06" db="EMBL/GenBank/DDBJ databases">
        <title>Freshwater and sediment microbial communities from various areas in North America, analyzing microbe dynamics in response to fracking.</title>
        <authorList>
            <person name="Lamendella R."/>
        </authorList>
    </citation>
    <scope>NUCLEOTIDE SEQUENCE [LARGE SCALE GENOMIC DNA]</scope>
    <source>
        <strain evidence="3 4">114J</strain>
    </source>
</reference>
<dbReference type="Pfam" id="PF18914">
    <property type="entry name" value="DUF5666"/>
    <property type="match status" value="3"/>
</dbReference>
<gene>
    <name evidence="3" type="ORF">DET50_1149</name>
</gene>
<dbReference type="Proteomes" id="UP000252995">
    <property type="component" value="Unassembled WGS sequence"/>
</dbReference>
<sequence length="506" mass="53786">MKRNLLYRSIGLTASTLALGILSACGGGAGTSLDVADGGIRGTGSSVGPVSGFGSVFVNGVRFDTSGAELVSNDGVICEPDQNCAQPIEKGMILQVDGEWQDDLTGTAVSVEYDDTFRGTVSGVTQFTDSDGTIVRVEFEILGQRIIADKQTVFSKTTLTGLADGNFVRVSAWPLADGSYRAAFVGVSSAADQVSIGSSLVEIEGSVNELNQNLNTFRINGTVVQYPNTTDVFRDGLVEGDLATFEGPIEVEGEIALINGEEGIDADTIGIGETRRYDGDVDSDIEFVGSVADGYDSGTGTLTVNGLTVIIPSADVLEEGLTLADLIPGRLIQVEGDVISEGQVLAEEVESREVNAEIKGTIGSMLENGFELGGVEIRLTSNTLLSDDDETLSIAQLQTGVGVEVEGIERVVNDSVFVEAVKIEREDVDDPNSFEMEGRLAFMTQDPGYIEVLGVSVRDSEAEYEEAEGSRQSLLDSYSEQVLFVEVEYIRSGEEFVADEIELEED</sequence>
<keyword evidence="1" id="KW-0732">Signal</keyword>
<feature type="domain" description="DUF5666" evidence="2">
    <location>
        <begin position="138"/>
        <end position="183"/>
    </location>
</feature>
<dbReference type="PROSITE" id="PS51257">
    <property type="entry name" value="PROKAR_LIPOPROTEIN"/>
    <property type="match status" value="1"/>
</dbReference>
<proteinExistence type="predicted"/>
<feature type="chain" id="PRO_5017051255" description="DUF5666 domain-containing protein" evidence="1">
    <location>
        <begin position="30"/>
        <end position="506"/>
    </location>
</feature>
<dbReference type="OrthoDB" id="5622949at2"/>
<protein>
    <recommendedName>
        <fullName evidence="2">DUF5666 domain-containing protein</fullName>
    </recommendedName>
</protein>
<organism evidence="3 4">
    <name type="scientific">Marinobacter pelagius</name>
    <dbReference type="NCBI Taxonomy" id="379482"/>
    <lineage>
        <taxon>Bacteria</taxon>
        <taxon>Pseudomonadati</taxon>
        <taxon>Pseudomonadota</taxon>
        <taxon>Gammaproteobacteria</taxon>
        <taxon>Pseudomonadales</taxon>
        <taxon>Marinobacteraceae</taxon>
        <taxon>Marinobacter</taxon>
    </lineage>
</organism>
<feature type="domain" description="DUF5666" evidence="2">
    <location>
        <begin position="359"/>
        <end position="410"/>
    </location>
</feature>
<evidence type="ECO:0000313" key="4">
    <source>
        <dbReference type="Proteomes" id="UP000252995"/>
    </source>
</evidence>
<evidence type="ECO:0000259" key="2">
    <source>
        <dbReference type="Pfam" id="PF18914"/>
    </source>
</evidence>
<dbReference type="EMBL" id="QNRO01000014">
    <property type="protein sequence ID" value="RBP27524.1"/>
    <property type="molecule type" value="Genomic_DNA"/>
</dbReference>
<evidence type="ECO:0000313" key="3">
    <source>
        <dbReference type="EMBL" id="RBP27524.1"/>
    </source>
</evidence>
<dbReference type="RefSeq" id="WP_113863200.1">
    <property type="nucleotide sequence ID" value="NZ_QNRO01000014.1"/>
</dbReference>
<dbReference type="AlphaFoldDB" id="A0A366GKK4"/>
<name>A0A366GKK4_9GAMM</name>